<feature type="compositionally biased region" description="Acidic residues" evidence="1">
    <location>
        <begin position="218"/>
        <end position="228"/>
    </location>
</feature>
<sequence length="254" mass="26975">MKRHCFVGSPKTALTIAFAQEASGPTHRLDLTEVMVIISRDGGQPKLFTFFTQAADAALAFINTESHVALQQKHAALTDPLSSAITFVQQYVETLGVCCVPDNVPDIAPNQTHEPCSQQQTASFGGSRADDARQEPLSAREEEAHVDPGAAGAGARSSGVGRPEPEPREPPQPSVAQTHGRHQTLPLQLQSGGHGDERRASAGDQQEPDIRGAAAESCDQEEEEDELGQMERSGQEERAGGVACVCKCGLGTNQ</sequence>
<protein>
    <submittedName>
        <fullName evidence="2">Uncharacterized protein</fullName>
    </submittedName>
</protein>
<accession>A0AA88P0E5</accession>
<dbReference type="AlphaFoldDB" id="A0AA88P0E5"/>
<comment type="caution">
    <text evidence="2">The sequence shown here is derived from an EMBL/GenBank/DDBJ whole genome shotgun (WGS) entry which is preliminary data.</text>
</comment>
<evidence type="ECO:0000313" key="3">
    <source>
        <dbReference type="Proteomes" id="UP001187343"/>
    </source>
</evidence>
<name>A0AA88P0E5_9TELE</name>
<feature type="compositionally biased region" description="Low complexity" evidence="1">
    <location>
        <begin position="149"/>
        <end position="162"/>
    </location>
</feature>
<reference evidence="2" key="1">
    <citation type="submission" date="2023-08" db="EMBL/GenBank/DDBJ databases">
        <title>Chromosome-level Genome Assembly of mud carp (Cirrhinus molitorella).</title>
        <authorList>
            <person name="Liu H."/>
        </authorList>
    </citation>
    <scope>NUCLEOTIDE SEQUENCE</scope>
    <source>
        <strain evidence="2">Prfri</strain>
        <tissue evidence="2">Muscle</tissue>
    </source>
</reference>
<evidence type="ECO:0000313" key="2">
    <source>
        <dbReference type="EMBL" id="KAK2867743.1"/>
    </source>
</evidence>
<gene>
    <name evidence="2" type="ORF">Q8A67_025860</name>
</gene>
<keyword evidence="3" id="KW-1185">Reference proteome</keyword>
<proteinExistence type="predicted"/>
<dbReference type="Proteomes" id="UP001187343">
    <property type="component" value="Unassembled WGS sequence"/>
</dbReference>
<organism evidence="2 3">
    <name type="scientific">Cirrhinus molitorella</name>
    <name type="common">mud carp</name>
    <dbReference type="NCBI Taxonomy" id="172907"/>
    <lineage>
        <taxon>Eukaryota</taxon>
        <taxon>Metazoa</taxon>
        <taxon>Chordata</taxon>
        <taxon>Craniata</taxon>
        <taxon>Vertebrata</taxon>
        <taxon>Euteleostomi</taxon>
        <taxon>Actinopterygii</taxon>
        <taxon>Neopterygii</taxon>
        <taxon>Teleostei</taxon>
        <taxon>Ostariophysi</taxon>
        <taxon>Cypriniformes</taxon>
        <taxon>Cyprinidae</taxon>
        <taxon>Labeoninae</taxon>
        <taxon>Labeonini</taxon>
        <taxon>Cirrhinus</taxon>
    </lineage>
</organism>
<evidence type="ECO:0000256" key="1">
    <source>
        <dbReference type="SAM" id="MobiDB-lite"/>
    </source>
</evidence>
<dbReference type="EMBL" id="JAUYZG010000025">
    <property type="protein sequence ID" value="KAK2867743.1"/>
    <property type="molecule type" value="Genomic_DNA"/>
</dbReference>
<feature type="region of interest" description="Disordered" evidence="1">
    <location>
        <begin position="110"/>
        <end position="240"/>
    </location>
</feature>
<feature type="compositionally biased region" description="Basic and acidic residues" evidence="1">
    <location>
        <begin position="128"/>
        <end position="146"/>
    </location>
</feature>
<feature type="compositionally biased region" description="Polar residues" evidence="1">
    <location>
        <begin position="110"/>
        <end position="124"/>
    </location>
</feature>